<protein>
    <submittedName>
        <fullName evidence="2">PilZ domain-containing protein</fullName>
    </submittedName>
</protein>
<evidence type="ECO:0000259" key="1">
    <source>
        <dbReference type="Pfam" id="PF07238"/>
    </source>
</evidence>
<dbReference type="InterPro" id="IPR009875">
    <property type="entry name" value="PilZ_domain"/>
</dbReference>
<dbReference type="SUPFAM" id="SSF141371">
    <property type="entry name" value="PilZ domain-like"/>
    <property type="match status" value="1"/>
</dbReference>
<dbReference type="Proteomes" id="UP000176944">
    <property type="component" value="Chromosome"/>
</dbReference>
<reference evidence="2" key="1">
    <citation type="journal article" date="2017" name="Proc. Natl. Acad. Sci. U.S.A.">
        <title>Comparative genomics uncovers the prolific and distinctive metabolic potential of the cyanobacterial genus Moorea.</title>
        <authorList>
            <person name="Leao T."/>
            <person name="Castelao G."/>
            <person name="Korobeynikov A."/>
            <person name="Monroe E.A."/>
            <person name="Podell S."/>
            <person name="Glukhov E."/>
            <person name="Allen E.E."/>
            <person name="Gerwick W.H."/>
            <person name="Gerwick L."/>
        </authorList>
    </citation>
    <scope>NUCLEOTIDE SEQUENCE</scope>
    <source>
        <strain evidence="2">JHB</strain>
    </source>
</reference>
<reference evidence="2" key="2">
    <citation type="submission" date="2022-10" db="EMBL/GenBank/DDBJ databases">
        <authorList>
            <person name="Ngo T.-E."/>
        </authorList>
    </citation>
    <scope>NUCLEOTIDE SEQUENCE</scope>
    <source>
        <strain evidence="2">JHB</strain>
    </source>
</reference>
<dbReference type="GO" id="GO:0035438">
    <property type="term" value="F:cyclic-di-GMP binding"/>
    <property type="evidence" value="ECO:0007669"/>
    <property type="project" value="InterPro"/>
</dbReference>
<dbReference type="AlphaFoldDB" id="A0A1D9G7I5"/>
<gene>
    <name evidence="2" type="ORF">BJP36_29830</name>
</gene>
<feature type="domain" description="PilZ" evidence="1">
    <location>
        <begin position="53"/>
        <end position="149"/>
    </location>
</feature>
<dbReference type="EMBL" id="CP017708">
    <property type="protein sequence ID" value="AOY83494.2"/>
    <property type="molecule type" value="Genomic_DNA"/>
</dbReference>
<name>A0A1D9G7I5_MOOP1</name>
<dbReference type="Pfam" id="PF07238">
    <property type="entry name" value="PilZ"/>
    <property type="match status" value="1"/>
</dbReference>
<sequence length="181" mass="20123">MNHSVNLGLRQWTNKKRCSGLTGVSPTRALHQDRETFYLTNVKGMINASSMREKRRSPRQQTSISYRLAGLFSARQPVVNISRGGCSIYSEKAIPVGQVIKIQFFLPQNHTVTATVKVMWCKESKGNSLANYRAGLQFVTVSPESLDCLLGLPVTSISTPQLQLKKLLRNSTANTSNTCYT</sequence>
<accession>A0A1D9G7I5</accession>
<proteinExistence type="predicted"/>
<dbReference type="Gene3D" id="2.40.10.220">
    <property type="entry name" value="predicted glycosyltransferase like domains"/>
    <property type="match status" value="1"/>
</dbReference>
<organism evidence="2">
    <name type="scientific">Moorena producens (strain JHB)</name>
    <dbReference type="NCBI Taxonomy" id="1454205"/>
    <lineage>
        <taxon>Bacteria</taxon>
        <taxon>Bacillati</taxon>
        <taxon>Cyanobacteriota</taxon>
        <taxon>Cyanophyceae</taxon>
        <taxon>Coleofasciculales</taxon>
        <taxon>Coleofasciculaceae</taxon>
        <taxon>Moorena</taxon>
    </lineage>
</organism>
<evidence type="ECO:0000313" key="2">
    <source>
        <dbReference type="EMBL" id="AOY83494.2"/>
    </source>
</evidence>